<evidence type="ECO:0000259" key="1">
    <source>
        <dbReference type="PROSITE" id="PS51379"/>
    </source>
</evidence>
<evidence type="ECO:0000313" key="2">
    <source>
        <dbReference type="EMBL" id="EEF59662.1"/>
    </source>
</evidence>
<name>B9XKJ2_PEDPL</name>
<dbReference type="EMBL" id="ABOX02000025">
    <property type="protein sequence ID" value="EEF59662.1"/>
    <property type="molecule type" value="Genomic_DNA"/>
</dbReference>
<dbReference type="Pfam" id="PF13370">
    <property type="entry name" value="Fer4_13"/>
    <property type="match status" value="1"/>
</dbReference>
<comment type="caution">
    <text evidence="2">The sequence shown here is derived from an EMBL/GenBank/DDBJ whole genome shotgun (WGS) entry which is preliminary data.</text>
</comment>
<dbReference type="InterPro" id="IPR017896">
    <property type="entry name" value="4Fe4S_Fe-S-bd"/>
</dbReference>
<gene>
    <name evidence="2" type="ORF">Cflav_PD2651</name>
</gene>
<keyword evidence="2" id="KW-0378">Hydrolase</keyword>
<dbReference type="GO" id="GO:0016787">
    <property type="term" value="F:hydrolase activity"/>
    <property type="evidence" value="ECO:0007669"/>
    <property type="project" value="UniProtKB-KW"/>
</dbReference>
<dbReference type="PROSITE" id="PS51379">
    <property type="entry name" value="4FE4S_FER_2"/>
    <property type="match status" value="1"/>
</dbReference>
<dbReference type="Gene3D" id="3.30.70.20">
    <property type="match status" value="1"/>
</dbReference>
<dbReference type="RefSeq" id="WP_007416335.1">
    <property type="nucleotide sequence ID" value="NZ_ABOX02000025.1"/>
</dbReference>
<protein>
    <submittedName>
        <fullName evidence="2">Zn-dependent hydrolase, glyoxylase family</fullName>
    </submittedName>
</protein>
<dbReference type="STRING" id="320771.Cflav_PD2651"/>
<feature type="domain" description="4Fe-4S ferredoxin-type" evidence="1">
    <location>
        <begin position="14"/>
        <end position="42"/>
    </location>
</feature>
<keyword evidence="3" id="KW-1185">Reference proteome</keyword>
<accession>B9XKJ2</accession>
<evidence type="ECO:0000313" key="3">
    <source>
        <dbReference type="Proteomes" id="UP000003688"/>
    </source>
</evidence>
<dbReference type="OrthoDB" id="9803319at2"/>
<sequence>MANLKERHPENVPGPWYVDTSCIQCGLCSEYAPASFRESPDGTQNIVHHQPITNNQINAALEVKEGCPVDAIGNDG</sequence>
<dbReference type="SUPFAM" id="SSF54862">
    <property type="entry name" value="4Fe-4S ferredoxins"/>
    <property type="match status" value="1"/>
</dbReference>
<proteinExistence type="predicted"/>
<reference evidence="2 3" key="1">
    <citation type="journal article" date="2011" name="J. Bacteriol.">
        <title>Genome sequence of 'Pedosphaera parvula' Ellin514, an aerobic Verrucomicrobial isolate from pasture soil.</title>
        <authorList>
            <person name="Kant R."/>
            <person name="van Passel M.W."/>
            <person name="Sangwan P."/>
            <person name="Palva A."/>
            <person name="Lucas S."/>
            <person name="Copeland A."/>
            <person name="Lapidus A."/>
            <person name="Glavina Del Rio T."/>
            <person name="Dalin E."/>
            <person name="Tice H."/>
            <person name="Bruce D."/>
            <person name="Goodwin L."/>
            <person name="Pitluck S."/>
            <person name="Chertkov O."/>
            <person name="Larimer F.W."/>
            <person name="Land M.L."/>
            <person name="Hauser L."/>
            <person name="Brettin T.S."/>
            <person name="Detter J.C."/>
            <person name="Han S."/>
            <person name="de Vos W.M."/>
            <person name="Janssen P.H."/>
            <person name="Smidt H."/>
        </authorList>
    </citation>
    <scope>NUCLEOTIDE SEQUENCE [LARGE SCALE GENOMIC DNA]</scope>
    <source>
        <strain evidence="2 3">Ellin514</strain>
    </source>
</reference>
<organism evidence="2 3">
    <name type="scientific">Pedosphaera parvula (strain Ellin514)</name>
    <dbReference type="NCBI Taxonomy" id="320771"/>
    <lineage>
        <taxon>Bacteria</taxon>
        <taxon>Pseudomonadati</taxon>
        <taxon>Verrucomicrobiota</taxon>
        <taxon>Pedosphaerae</taxon>
        <taxon>Pedosphaerales</taxon>
        <taxon>Pedosphaeraceae</taxon>
        <taxon>Pedosphaera</taxon>
    </lineage>
</organism>
<dbReference type="AlphaFoldDB" id="B9XKJ2"/>
<dbReference type="Proteomes" id="UP000003688">
    <property type="component" value="Unassembled WGS sequence"/>
</dbReference>